<dbReference type="AlphaFoldDB" id="A0A2J6N5T2"/>
<dbReference type="Proteomes" id="UP000652307">
    <property type="component" value="Unassembled WGS sequence"/>
</dbReference>
<dbReference type="PANTHER" id="PTHR35092">
    <property type="entry name" value="CHLORINASE MJ1651"/>
    <property type="match status" value="1"/>
</dbReference>
<feature type="domain" description="S-adenosyl-l-methionine hydroxide adenosyltransferase N-terminal" evidence="3">
    <location>
        <begin position="10"/>
        <end position="152"/>
    </location>
</feature>
<dbReference type="PANTHER" id="PTHR35092:SF1">
    <property type="entry name" value="CHLORINASE MJ1651"/>
    <property type="match status" value="1"/>
</dbReference>
<dbReference type="InterPro" id="IPR046469">
    <property type="entry name" value="SAM_HAT_N"/>
</dbReference>
<comment type="caution">
    <text evidence="7">The sequence shown here is derived from an EMBL/GenBank/DDBJ whole genome shotgun (WGS) entry which is preliminary data.</text>
</comment>
<evidence type="ECO:0000256" key="2">
    <source>
        <dbReference type="ARBA" id="ARBA00024035"/>
    </source>
</evidence>
<dbReference type="EMBL" id="DSFH01000025">
    <property type="protein sequence ID" value="HEW63719.1"/>
    <property type="molecule type" value="Genomic_DNA"/>
</dbReference>
<evidence type="ECO:0000259" key="4">
    <source>
        <dbReference type="Pfam" id="PF20257"/>
    </source>
</evidence>
<dbReference type="Proteomes" id="UP000886076">
    <property type="component" value="Unassembled WGS sequence"/>
</dbReference>
<evidence type="ECO:0000259" key="3">
    <source>
        <dbReference type="Pfam" id="PF01887"/>
    </source>
</evidence>
<gene>
    <name evidence="7" type="ORF">C0188_03245</name>
    <name evidence="5" type="ORF">ENO39_01485</name>
    <name evidence="6" type="ORF">IOK49_04495</name>
</gene>
<dbReference type="SUPFAM" id="SSF101852">
    <property type="entry name" value="Bacterial fluorinating enzyme, C-terminal domain"/>
    <property type="match status" value="1"/>
</dbReference>
<dbReference type="Gene3D" id="2.40.30.90">
    <property type="entry name" value="Bacterial fluorinating enzyme like"/>
    <property type="match status" value="1"/>
</dbReference>
<comment type="similarity">
    <text evidence="2">Belongs to the SAM hydrolase / SAM-dependent halogenase family.</text>
</comment>
<evidence type="ECO:0000313" key="5">
    <source>
        <dbReference type="EMBL" id="HEW63719.1"/>
    </source>
</evidence>
<reference evidence="6" key="3">
    <citation type="submission" date="2020-10" db="EMBL/GenBank/DDBJ databases">
        <title>Fervidococcus fontis strain 3639Fd - the first crenarchaeon capable of growth on lipids.</title>
        <authorList>
            <person name="Kochetkova T.V."/>
            <person name="Elcheninov A.G."/>
            <person name="Toschakov S.V."/>
            <person name="Kublanov I.V."/>
        </authorList>
    </citation>
    <scope>NUCLEOTIDE SEQUENCE</scope>
    <source>
        <strain evidence="6">3639Fd</strain>
    </source>
</reference>
<evidence type="ECO:0000313" key="7">
    <source>
        <dbReference type="EMBL" id="PMB75421.1"/>
    </source>
</evidence>
<proteinExistence type="inferred from homology"/>
<organism evidence="7 8">
    <name type="scientific">Fervidicoccus fontis</name>
    <dbReference type="NCBI Taxonomy" id="683846"/>
    <lineage>
        <taxon>Archaea</taxon>
        <taxon>Thermoproteota</taxon>
        <taxon>Thermoprotei</taxon>
        <taxon>Fervidicoccales</taxon>
        <taxon>Fervidicoccaceae</taxon>
        <taxon>Fervidicoccus</taxon>
    </lineage>
</organism>
<dbReference type="SUPFAM" id="SSF102522">
    <property type="entry name" value="Bacterial fluorinating enzyme, N-terminal domain"/>
    <property type="match status" value="1"/>
</dbReference>
<accession>A0A2J6N5T2</accession>
<dbReference type="RefSeq" id="WP_014557897.1">
    <property type="nucleotide sequence ID" value="NZ_DSFH01000025.1"/>
</dbReference>
<evidence type="ECO:0000256" key="1">
    <source>
        <dbReference type="ARBA" id="ARBA00022691"/>
    </source>
</evidence>
<dbReference type="OMA" id="DNFAQKY"/>
<dbReference type="PIRSF" id="PIRSF006779">
    <property type="entry name" value="UCP006779"/>
    <property type="match status" value="1"/>
</dbReference>
<dbReference type="InterPro" id="IPR023227">
    <property type="entry name" value="SAM_OH_AdoTrfase_C_sf"/>
</dbReference>
<dbReference type="InterPro" id="IPR002747">
    <property type="entry name" value="SAM_OH_AdoTrfase"/>
</dbReference>
<evidence type="ECO:0000313" key="8">
    <source>
        <dbReference type="Proteomes" id="UP000237153"/>
    </source>
</evidence>
<name>A0A2J6N5T2_9CREN</name>
<dbReference type="InterPro" id="IPR046470">
    <property type="entry name" value="SAM_HAT_C"/>
</dbReference>
<keyword evidence="1" id="KW-0949">S-adenosyl-L-methionine</keyword>
<reference evidence="7 8" key="1">
    <citation type="submission" date="2018-01" db="EMBL/GenBank/DDBJ databases">
        <title>Metagenomic assembled genomes from two thermal pools in the Uzon Caldera, Kamchatka, Russia.</title>
        <authorList>
            <person name="Wilkins L."/>
            <person name="Ettinger C."/>
        </authorList>
    </citation>
    <scope>NUCLEOTIDE SEQUENCE [LARGE SCALE GENOMIC DNA]</scope>
    <source>
        <strain evidence="7">ZAV-06</strain>
    </source>
</reference>
<protein>
    <submittedName>
        <fullName evidence="6">SAM-dependent chlorinase/fluorinase</fullName>
    </submittedName>
</protein>
<dbReference type="Pfam" id="PF01887">
    <property type="entry name" value="SAM_HAT_N"/>
    <property type="match status" value="1"/>
</dbReference>
<dbReference type="EMBL" id="PNIM01000015">
    <property type="protein sequence ID" value="PMB75421.1"/>
    <property type="molecule type" value="Genomic_DNA"/>
</dbReference>
<sequence>MERSYEEGLIAILTDFGDIDNYVAVMKAVIMKENRRVKTLDISNNVLPFSIISGSYLLYTSYKYFPSGTVFLAVIDPGVGSDRKALIVKAGDWFFVGPDNGIFWPIIEENFSQAEAYSISIEKSDLRNISSTFHGRDVFAPIAARLAKNGDPGFFGDPLNLESLSKLSLIKMQKDGAYICFEIIHKDVFGNVVLSSKGKILSIMGKDVEVLKKSDNKKYIFKNVPTFSLLEENELAIYENSFGFLELAKNKGNLFADYGFKIGEKVCLKK</sequence>
<feature type="domain" description="S-adenosyl-l-methionine hydroxide adenosyltransferase C-terminal" evidence="4">
    <location>
        <begin position="182"/>
        <end position="266"/>
    </location>
</feature>
<dbReference type="Pfam" id="PF20257">
    <property type="entry name" value="SAM_HAT_C"/>
    <property type="match status" value="1"/>
</dbReference>
<dbReference type="InterPro" id="IPR023228">
    <property type="entry name" value="SAM_OH_AdoTrfase_N_sf"/>
</dbReference>
<dbReference type="GeneID" id="12449842"/>
<reference evidence="5" key="2">
    <citation type="journal article" date="2020" name="mSystems">
        <title>Genome- and Community-Level Interaction Insights into Carbon Utilization and Element Cycling Functions of Hydrothermarchaeota in Hydrothermal Sediment.</title>
        <authorList>
            <person name="Zhou Z."/>
            <person name="Liu Y."/>
            <person name="Xu W."/>
            <person name="Pan J."/>
            <person name="Luo Z.H."/>
            <person name="Li M."/>
        </authorList>
    </citation>
    <scope>NUCLEOTIDE SEQUENCE [LARGE SCALE GENOMIC DNA]</scope>
    <source>
        <strain evidence="5">SpSt-1261</strain>
    </source>
</reference>
<dbReference type="EMBL" id="JADEZV010000002">
    <property type="protein sequence ID" value="MBE9391331.1"/>
    <property type="molecule type" value="Genomic_DNA"/>
</dbReference>
<evidence type="ECO:0000313" key="6">
    <source>
        <dbReference type="EMBL" id="MBE9391331.1"/>
    </source>
</evidence>
<dbReference type="Proteomes" id="UP000237153">
    <property type="component" value="Unassembled WGS sequence"/>
</dbReference>
<dbReference type="Gene3D" id="3.40.50.10790">
    <property type="entry name" value="S-adenosyl-l-methionine hydroxide adenosyltransferase, N-terminal"/>
    <property type="match status" value="1"/>
</dbReference>